<dbReference type="AlphaFoldDB" id="A0A4Y7PX44"/>
<organism evidence="1 2">
    <name type="scientific">Rickenella mellea</name>
    <dbReference type="NCBI Taxonomy" id="50990"/>
    <lineage>
        <taxon>Eukaryota</taxon>
        <taxon>Fungi</taxon>
        <taxon>Dikarya</taxon>
        <taxon>Basidiomycota</taxon>
        <taxon>Agaricomycotina</taxon>
        <taxon>Agaricomycetes</taxon>
        <taxon>Hymenochaetales</taxon>
        <taxon>Rickenellaceae</taxon>
        <taxon>Rickenella</taxon>
    </lineage>
</organism>
<dbReference type="Proteomes" id="UP000294933">
    <property type="component" value="Unassembled WGS sequence"/>
</dbReference>
<sequence>MWTIYLPSAWLVSITIDLLTRATRLLNITRRQLNLYCRLIIYCVFANTVNVKIAAAFQPISLNSAEHALQRTVSASALFMSMKASSRAPSMLSHTCIFFPRFASNTYCECMLLTTIYNRPFFPASADSTPTHPPSNRLSMASLTIDCDLCRLKRQLDDPKTTWILYASTSVLNLQQHEQPDMQHFTIKFVPVGIDAKLGSGFCFCPKPSPCGACDTRHFKLLPVGTVNGHDMPTLIIFLRRLETDSGGFQVVMRNILTNARNMPRLKDELEKMPVKKDSDVVDSDLAIAKILQEARSYYRCMYHFQERFTAFKAFLDWPRLAP</sequence>
<reference evidence="1 2" key="1">
    <citation type="submission" date="2018-06" db="EMBL/GenBank/DDBJ databases">
        <title>A transcriptomic atlas of mushroom development highlights an independent origin of complex multicellularity.</title>
        <authorList>
            <consortium name="DOE Joint Genome Institute"/>
            <person name="Krizsan K."/>
            <person name="Almasi E."/>
            <person name="Merenyi Z."/>
            <person name="Sahu N."/>
            <person name="Viragh M."/>
            <person name="Koszo T."/>
            <person name="Mondo S."/>
            <person name="Kiss B."/>
            <person name="Balint B."/>
            <person name="Kues U."/>
            <person name="Barry K."/>
            <person name="Hegedus J.C."/>
            <person name="Henrissat B."/>
            <person name="Johnson J."/>
            <person name="Lipzen A."/>
            <person name="Ohm R."/>
            <person name="Nagy I."/>
            <person name="Pangilinan J."/>
            <person name="Yan J."/>
            <person name="Xiong Y."/>
            <person name="Grigoriev I.V."/>
            <person name="Hibbett D.S."/>
            <person name="Nagy L.G."/>
        </authorList>
    </citation>
    <scope>NUCLEOTIDE SEQUENCE [LARGE SCALE GENOMIC DNA]</scope>
    <source>
        <strain evidence="1 2">SZMC22713</strain>
    </source>
</reference>
<proteinExistence type="predicted"/>
<evidence type="ECO:0000313" key="1">
    <source>
        <dbReference type="EMBL" id="TDL19179.1"/>
    </source>
</evidence>
<protein>
    <submittedName>
        <fullName evidence="1">Uncharacterized protein</fullName>
    </submittedName>
</protein>
<dbReference type="EMBL" id="ML170199">
    <property type="protein sequence ID" value="TDL19179.1"/>
    <property type="molecule type" value="Genomic_DNA"/>
</dbReference>
<evidence type="ECO:0000313" key="2">
    <source>
        <dbReference type="Proteomes" id="UP000294933"/>
    </source>
</evidence>
<name>A0A4Y7PX44_9AGAM</name>
<accession>A0A4Y7PX44</accession>
<gene>
    <name evidence="1" type="ORF">BD410DRAFT_447340</name>
</gene>
<keyword evidence="2" id="KW-1185">Reference proteome</keyword>
<dbReference type="VEuPathDB" id="FungiDB:BD410DRAFT_447340"/>